<proteinExistence type="predicted"/>
<feature type="region of interest" description="Disordered" evidence="1">
    <location>
        <begin position="349"/>
        <end position="376"/>
    </location>
</feature>
<name>A0A7G8QAX1_9GAMM</name>
<dbReference type="AlphaFoldDB" id="A0A7G8QAX1"/>
<dbReference type="CDD" id="cd15482">
    <property type="entry name" value="Sialidase_non-viral"/>
    <property type="match status" value="1"/>
</dbReference>
<keyword evidence="4" id="KW-1185">Reference proteome</keyword>
<dbReference type="Proteomes" id="UP000515873">
    <property type="component" value="Chromosome"/>
</dbReference>
<reference evidence="3 4" key="1">
    <citation type="submission" date="2020-08" db="EMBL/GenBank/DDBJ databases">
        <title>Dyella sp. G9 isolated from forest soil.</title>
        <authorList>
            <person name="Fu J."/>
            <person name="Qiu L."/>
        </authorList>
    </citation>
    <scope>NUCLEOTIDE SEQUENCE [LARGE SCALE GENOMIC DNA]</scope>
    <source>
        <strain evidence="3 4">G9</strain>
    </source>
</reference>
<dbReference type="InterPro" id="IPR011040">
    <property type="entry name" value="Sialidase"/>
</dbReference>
<feature type="domain" description="Sialidase" evidence="2">
    <location>
        <begin position="62"/>
        <end position="333"/>
    </location>
</feature>
<accession>A0A7G8QAX1</accession>
<gene>
    <name evidence="3" type="ORF">H8F01_19740</name>
</gene>
<evidence type="ECO:0000313" key="4">
    <source>
        <dbReference type="Proteomes" id="UP000515873"/>
    </source>
</evidence>
<dbReference type="Gene3D" id="2.120.10.10">
    <property type="match status" value="1"/>
</dbReference>
<sequence>MTSGLLKAVKSPGFRYGLALLFAMPIHAGNARVAEVAVEFIDQDPPTAQCHAGTIVETPHGLVAAWFGGKQERDPSVGIWVSRHPAGEWTKPREVANGVQGDGSRLPTWNPVLFRSASGRLMLFYKVGPDPQHWWGMLMTSVDDGVSWSAPRRLPAGVLGPIKNKPIQLPGGELLSPSSTESGGWHVHVERSADDGRTWVAGDDMASDGIDAIQPSLLPMKDGTIEAMGRTRQGKLFWTQSADEGRHWSPLQLLDTDNPNAGIDAVALKDGRYLLVYNPTQPGPQWFDGRGTLAVALSGDGRHWSRVLTLEDTPGQEYSYPAVIQSADGRVHVLYTWQRTRMRHVVIDPARLSKGKEGNMPDSAAPGRAGAKGGKP</sequence>
<dbReference type="EMBL" id="CP060412">
    <property type="protein sequence ID" value="QNK03929.1"/>
    <property type="molecule type" value="Genomic_DNA"/>
</dbReference>
<organism evidence="3 4">
    <name type="scientific">Dyella telluris</name>
    <dbReference type="NCBI Taxonomy" id="2763498"/>
    <lineage>
        <taxon>Bacteria</taxon>
        <taxon>Pseudomonadati</taxon>
        <taxon>Pseudomonadota</taxon>
        <taxon>Gammaproteobacteria</taxon>
        <taxon>Lysobacterales</taxon>
        <taxon>Rhodanobacteraceae</taxon>
        <taxon>Dyella</taxon>
    </lineage>
</organism>
<dbReference type="SUPFAM" id="SSF50939">
    <property type="entry name" value="Sialidases"/>
    <property type="match status" value="1"/>
</dbReference>
<dbReference type="PANTHER" id="PTHR43752">
    <property type="entry name" value="BNR/ASP-BOX REPEAT FAMILY PROTEIN"/>
    <property type="match status" value="1"/>
</dbReference>
<dbReference type="PANTHER" id="PTHR43752:SF2">
    <property type="entry name" value="BNR_ASP-BOX REPEAT FAMILY PROTEIN"/>
    <property type="match status" value="1"/>
</dbReference>
<evidence type="ECO:0000313" key="3">
    <source>
        <dbReference type="EMBL" id="QNK03929.1"/>
    </source>
</evidence>
<evidence type="ECO:0000256" key="1">
    <source>
        <dbReference type="SAM" id="MobiDB-lite"/>
    </source>
</evidence>
<protein>
    <submittedName>
        <fullName evidence="3">Exo-alpha-sialidase</fullName>
    </submittedName>
</protein>
<evidence type="ECO:0000259" key="2">
    <source>
        <dbReference type="Pfam" id="PF13088"/>
    </source>
</evidence>
<dbReference type="KEGG" id="dtl:H8F01_19740"/>
<dbReference type="Pfam" id="PF13088">
    <property type="entry name" value="BNR_2"/>
    <property type="match status" value="1"/>
</dbReference>
<dbReference type="InterPro" id="IPR036278">
    <property type="entry name" value="Sialidase_sf"/>
</dbReference>